<feature type="transmembrane region" description="Helical" evidence="9">
    <location>
        <begin position="74"/>
        <end position="93"/>
    </location>
</feature>
<evidence type="ECO:0000313" key="11">
    <source>
        <dbReference type="EMBL" id="VFT81600.1"/>
    </source>
</evidence>
<keyword evidence="12" id="KW-1185">Reference proteome</keyword>
<dbReference type="Pfam" id="PF05875">
    <property type="entry name" value="Ceramidase"/>
    <property type="match status" value="1"/>
</dbReference>
<dbReference type="PANTHER" id="PTHR46187:SF3">
    <property type="entry name" value="ALKALINE CERAMIDASE 3"/>
    <property type="match status" value="1"/>
</dbReference>
<evidence type="ECO:0000256" key="3">
    <source>
        <dbReference type="ARBA" id="ARBA00022692"/>
    </source>
</evidence>
<evidence type="ECO:0000256" key="9">
    <source>
        <dbReference type="SAM" id="Phobius"/>
    </source>
</evidence>
<dbReference type="Proteomes" id="UP000332933">
    <property type="component" value="Unassembled WGS sequence"/>
</dbReference>
<keyword evidence="8" id="KW-0862">Zinc</keyword>
<dbReference type="GO" id="GO:0046514">
    <property type="term" value="P:ceramide catabolic process"/>
    <property type="evidence" value="ECO:0007669"/>
    <property type="project" value="TreeGrafter"/>
</dbReference>
<dbReference type="AlphaFoldDB" id="A0A485KFH5"/>
<evidence type="ECO:0000256" key="8">
    <source>
        <dbReference type="PIRSR" id="PIRSR608901-2"/>
    </source>
</evidence>
<dbReference type="InterPro" id="IPR008901">
    <property type="entry name" value="ACER"/>
</dbReference>
<keyword evidence="7" id="KW-0479">Metal-binding</keyword>
<dbReference type="OrthoDB" id="187171at2759"/>
<gene>
    <name evidence="11" type="primary">Aste57867_4490</name>
    <name evidence="10" type="ORF">As57867_004477</name>
    <name evidence="11" type="ORF">ASTE57867_4490</name>
</gene>
<feature type="binding site" evidence="8">
    <location>
        <position position="94"/>
    </location>
    <ligand>
        <name>Zn(2+)</name>
        <dbReference type="ChEBI" id="CHEBI:29105"/>
        <note>catalytic</note>
    </ligand>
</feature>
<protein>
    <submittedName>
        <fullName evidence="11">Aste57867_4490 protein</fullName>
    </submittedName>
</protein>
<comment type="similarity">
    <text evidence="2">Belongs to the alkaline ceramidase family.</text>
</comment>
<sequence length="231" mass="25743">MSNASLFYTLIGGAKVHIQEDAVGFWSPATAAINWCERDYAVSYFVAEFWNTLSNALYVVVGLRALLNTQRCPWQISAAALCCVFTGIFSGLFHASLQAHYQRIYEVFENGILVLFCHDRTTSTLVHIGVMATGVLVVDSFRFAELHLVFMIAFTIYRFLQIARDAPAATAAVHRAAMVTVGGFFCWLLDRVGCHVVSPMNPQLHAWWHLATAVALHYGFTALFILKSKVE</sequence>
<reference evidence="11 12" key="1">
    <citation type="submission" date="2019-03" db="EMBL/GenBank/DDBJ databases">
        <authorList>
            <person name="Gaulin E."/>
            <person name="Dumas B."/>
        </authorList>
    </citation>
    <scope>NUCLEOTIDE SEQUENCE [LARGE SCALE GENOMIC DNA]</scope>
    <source>
        <strain evidence="11">CBS 568.67</strain>
    </source>
</reference>
<evidence type="ECO:0000256" key="5">
    <source>
        <dbReference type="ARBA" id="ARBA00022989"/>
    </source>
</evidence>
<keyword evidence="5 9" id="KW-1133">Transmembrane helix</keyword>
<dbReference type="GO" id="GO:0016811">
    <property type="term" value="F:hydrolase activity, acting on carbon-nitrogen (but not peptide) bonds, in linear amides"/>
    <property type="evidence" value="ECO:0007669"/>
    <property type="project" value="InterPro"/>
</dbReference>
<feature type="transmembrane region" description="Helical" evidence="9">
    <location>
        <begin position="206"/>
        <end position="226"/>
    </location>
</feature>
<feature type="binding site" evidence="8">
    <location>
        <position position="209"/>
    </location>
    <ligand>
        <name>Zn(2+)</name>
        <dbReference type="ChEBI" id="CHEBI:29105"/>
        <note>catalytic</note>
    </ligand>
</feature>
<keyword evidence="7" id="KW-0106">Calcium</keyword>
<evidence type="ECO:0000256" key="2">
    <source>
        <dbReference type="ARBA" id="ARBA00009780"/>
    </source>
</evidence>
<keyword evidence="4" id="KW-0378">Hydrolase</keyword>
<evidence type="ECO:0000313" key="10">
    <source>
        <dbReference type="EMBL" id="KAF0713160.1"/>
    </source>
</evidence>
<keyword evidence="3 9" id="KW-0812">Transmembrane</keyword>
<feature type="binding site" evidence="7">
    <location>
        <position position="35"/>
    </location>
    <ligand>
        <name>Ca(2+)</name>
        <dbReference type="ChEBI" id="CHEBI:29108"/>
    </ligand>
</feature>
<dbReference type="GO" id="GO:0046513">
    <property type="term" value="P:ceramide biosynthetic process"/>
    <property type="evidence" value="ECO:0007669"/>
    <property type="project" value="TreeGrafter"/>
</dbReference>
<reference evidence="10" key="2">
    <citation type="submission" date="2019-06" db="EMBL/GenBank/DDBJ databases">
        <title>Genomics analysis of Aphanomyces spp. identifies a new class of oomycete effector associated with host adaptation.</title>
        <authorList>
            <person name="Gaulin E."/>
        </authorList>
    </citation>
    <scope>NUCLEOTIDE SEQUENCE</scope>
    <source>
        <strain evidence="10">CBS 578.67</strain>
    </source>
</reference>
<feature type="binding site" evidence="8">
    <location>
        <position position="205"/>
    </location>
    <ligand>
        <name>Zn(2+)</name>
        <dbReference type="ChEBI" id="CHEBI:29105"/>
        <note>catalytic</note>
    </ligand>
</feature>
<evidence type="ECO:0000256" key="7">
    <source>
        <dbReference type="PIRSR" id="PIRSR608901-1"/>
    </source>
</evidence>
<feature type="binding site" evidence="7">
    <location>
        <position position="37"/>
    </location>
    <ligand>
        <name>Ca(2+)</name>
        <dbReference type="ChEBI" id="CHEBI:29108"/>
    </ligand>
</feature>
<keyword evidence="6 9" id="KW-0472">Membrane</keyword>
<feature type="transmembrane region" description="Helical" evidence="9">
    <location>
        <begin position="172"/>
        <end position="190"/>
    </location>
</feature>
<comment type="cofactor">
    <cofactor evidence="8">
        <name>Zn(2+)</name>
        <dbReference type="ChEBI" id="CHEBI:29105"/>
    </cofactor>
</comment>
<dbReference type="GO" id="GO:0046872">
    <property type="term" value="F:metal ion binding"/>
    <property type="evidence" value="ECO:0007669"/>
    <property type="project" value="UniProtKB-KW"/>
</dbReference>
<feature type="transmembrane region" description="Helical" evidence="9">
    <location>
        <begin position="141"/>
        <end position="160"/>
    </location>
</feature>
<comment type="subcellular location">
    <subcellularLocation>
        <location evidence="1">Membrane</location>
        <topology evidence="1">Multi-pass membrane protein</topology>
    </subcellularLocation>
</comment>
<evidence type="ECO:0000256" key="4">
    <source>
        <dbReference type="ARBA" id="ARBA00022801"/>
    </source>
</evidence>
<name>A0A485KFH5_9STRA</name>
<dbReference type="PANTHER" id="PTHR46187">
    <property type="entry name" value="ALKALINE CERAMIDASE 3"/>
    <property type="match status" value="1"/>
</dbReference>
<evidence type="ECO:0000313" key="12">
    <source>
        <dbReference type="Proteomes" id="UP000332933"/>
    </source>
</evidence>
<feature type="transmembrane region" description="Helical" evidence="9">
    <location>
        <begin position="49"/>
        <end position="67"/>
    </location>
</feature>
<proteinExistence type="inferred from homology"/>
<organism evidence="11 12">
    <name type="scientific">Aphanomyces stellatus</name>
    <dbReference type="NCBI Taxonomy" id="120398"/>
    <lineage>
        <taxon>Eukaryota</taxon>
        <taxon>Sar</taxon>
        <taxon>Stramenopiles</taxon>
        <taxon>Oomycota</taxon>
        <taxon>Saprolegniomycetes</taxon>
        <taxon>Saprolegniales</taxon>
        <taxon>Verrucalvaceae</taxon>
        <taxon>Aphanomyces</taxon>
    </lineage>
</organism>
<dbReference type="GO" id="GO:0005789">
    <property type="term" value="C:endoplasmic reticulum membrane"/>
    <property type="evidence" value="ECO:0007669"/>
    <property type="project" value="TreeGrafter"/>
</dbReference>
<feature type="binding site" evidence="7">
    <location>
        <position position="48"/>
    </location>
    <ligand>
        <name>Ca(2+)</name>
        <dbReference type="ChEBI" id="CHEBI:29108"/>
    </ligand>
</feature>
<evidence type="ECO:0000256" key="6">
    <source>
        <dbReference type="ARBA" id="ARBA00023136"/>
    </source>
</evidence>
<evidence type="ECO:0000256" key="1">
    <source>
        <dbReference type="ARBA" id="ARBA00004141"/>
    </source>
</evidence>
<dbReference type="EMBL" id="CAADRA010001110">
    <property type="protein sequence ID" value="VFT81600.1"/>
    <property type="molecule type" value="Genomic_DNA"/>
</dbReference>
<dbReference type="EMBL" id="VJMH01001110">
    <property type="protein sequence ID" value="KAF0713160.1"/>
    <property type="molecule type" value="Genomic_DNA"/>
</dbReference>
<accession>A0A485KFH5</accession>